<dbReference type="GO" id="GO:0016042">
    <property type="term" value="P:lipid catabolic process"/>
    <property type="evidence" value="ECO:0007669"/>
    <property type="project" value="UniProtKB-KW"/>
</dbReference>
<evidence type="ECO:0000256" key="3">
    <source>
        <dbReference type="ARBA" id="ARBA00022963"/>
    </source>
</evidence>
<dbReference type="SUPFAM" id="SSF53474">
    <property type="entry name" value="alpha/beta-Hydrolases"/>
    <property type="match status" value="1"/>
</dbReference>
<dbReference type="EC" id="3.1.1.47" evidence="1"/>
<evidence type="ECO:0000256" key="5">
    <source>
        <dbReference type="SAM" id="Phobius"/>
    </source>
</evidence>
<dbReference type="AlphaFoldDB" id="A0A078AJ62"/>
<keyword evidence="5" id="KW-1133">Transmembrane helix</keyword>
<protein>
    <recommendedName>
        <fullName evidence="1">1-alkyl-2-acetylglycerophosphocholine esterase</fullName>
        <ecNumber evidence="1">3.1.1.47</ecNumber>
    </recommendedName>
</protein>
<name>A0A078AJ62_STYLE</name>
<dbReference type="Proteomes" id="UP000039865">
    <property type="component" value="Unassembled WGS sequence"/>
</dbReference>
<evidence type="ECO:0000256" key="1">
    <source>
        <dbReference type="ARBA" id="ARBA00013201"/>
    </source>
</evidence>
<keyword evidence="5" id="KW-0812">Transmembrane</keyword>
<accession>A0A078AJ62</accession>
<evidence type="ECO:0000256" key="2">
    <source>
        <dbReference type="ARBA" id="ARBA00022801"/>
    </source>
</evidence>
<keyword evidence="7" id="KW-1185">Reference proteome</keyword>
<evidence type="ECO:0000313" key="6">
    <source>
        <dbReference type="EMBL" id="CDW82360.1"/>
    </source>
</evidence>
<dbReference type="Pfam" id="PF03403">
    <property type="entry name" value="PAF-AH_p_II"/>
    <property type="match status" value="1"/>
</dbReference>
<dbReference type="OrthoDB" id="2363873at2759"/>
<reference evidence="6 7" key="1">
    <citation type="submission" date="2014-06" db="EMBL/GenBank/DDBJ databases">
        <authorList>
            <person name="Swart Estienne"/>
        </authorList>
    </citation>
    <scope>NUCLEOTIDE SEQUENCE [LARGE SCALE GENOMIC DNA]</scope>
    <source>
        <strain evidence="6 7">130c</strain>
    </source>
</reference>
<evidence type="ECO:0000256" key="4">
    <source>
        <dbReference type="ARBA" id="ARBA00023098"/>
    </source>
</evidence>
<gene>
    <name evidence="6" type="primary">Contig6623.g7081</name>
    <name evidence="6" type="ORF">STYLEM_11392</name>
</gene>
<dbReference type="PANTHER" id="PTHR10272:SF0">
    <property type="entry name" value="PLATELET-ACTIVATING FACTOR ACETYLHYDROLASE"/>
    <property type="match status" value="1"/>
</dbReference>
<feature type="transmembrane region" description="Helical" evidence="5">
    <location>
        <begin position="16"/>
        <end position="36"/>
    </location>
</feature>
<organism evidence="6 7">
    <name type="scientific">Stylonychia lemnae</name>
    <name type="common">Ciliate</name>
    <dbReference type="NCBI Taxonomy" id="5949"/>
    <lineage>
        <taxon>Eukaryota</taxon>
        <taxon>Sar</taxon>
        <taxon>Alveolata</taxon>
        <taxon>Ciliophora</taxon>
        <taxon>Intramacronucleata</taxon>
        <taxon>Spirotrichea</taxon>
        <taxon>Stichotrichia</taxon>
        <taxon>Sporadotrichida</taxon>
        <taxon>Oxytrichidae</taxon>
        <taxon>Stylonychinae</taxon>
        <taxon>Stylonychia</taxon>
    </lineage>
</organism>
<dbReference type="InParanoid" id="A0A078AJ62"/>
<dbReference type="EMBL" id="CCKQ01010844">
    <property type="protein sequence ID" value="CDW82360.1"/>
    <property type="molecule type" value="Genomic_DNA"/>
</dbReference>
<proteinExistence type="predicted"/>
<evidence type="ECO:0000313" key="7">
    <source>
        <dbReference type="Proteomes" id="UP000039865"/>
    </source>
</evidence>
<feature type="transmembrane region" description="Helical" evidence="5">
    <location>
        <begin position="43"/>
        <end position="62"/>
    </location>
</feature>
<keyword evidence="4" id="KW-0443">Lipid metabolism</keyword>
<keyword evidence="5" id="KW-0472">Membrane</keyword>
<dbReference type="InterPro" id="IPR029058">
    <property type="entry name" value="AB_hydrolase_fold"/>
</dbReference>
<dbReference type="PANTHER" id="PTHR10272">
    <property type="entry name" value="PLATELET-ACTIVATING FACTOR ACETYLHYDROLASE"/>
    <property type="match status" value="1"/>
</dbReference>
<keyword evidence="2 6" id="KW-0378">Hydrolase</keyword>
<dbReference type="GO" id="GO:0003847">
    <property type="term" value="F:1-alkyl-2-acetylglycerophosphocholine esterase activity"/>
    <property type="evidence" value="ECO:0007669"/>
    <property type="project" value="UniProtKB-EC"/>
</dbReference>
<dbReference type="Gene3D" id="3.40.50.1820">
    <property type="entry name" value="alpha/beta hydrolase"/>
    <property type="match status" value="1"/>
</dbReference>
<sequence>MAILGFIYEGPRPQQYPFYFAFTLVLFLQLLHILLYREFLTSLLVDIILLIGSGLSCFLMYVKGECDFSRFQVQGPYEVGYKEFRTKVLDNEVSVFYPVDKDVYYSQIKYNNAFQQRHGEKNLKGLGNASAKNMGRQVRLPLFMLKYQQFIKMDVVENAEVASDFIIKIADQNGNLNNDLCKPLIPIIFSHGLSSNRNWNSATYRNLASHGYIVFAIDHRDETSHYTEGADGKEIYYNNSWHSHDLQQRTKQLEIRKQEMIALIDQICDSDSLVNNELRFEGNIRIDASKLIAAGHSFGAMTSLRPHKQMKGSKLFQLQIPGSLLSNNLFLNKHTLSKFQFLSCPLKHLLVYANSGMVHEVR</sequence>
<keyword evidence="3" id="KW-0442">Lipid degradation</keyword>